<comment type="subcellular location">
    <subcellularLocation>
        <location evidence="7">Mitochondrion</location>
    </subcellularLocation>
</comment>
<keyword evidence="3 7" id="KW-0547">Nucleotide-binding</keyword>
<evidence type="ECO:0000256" key="1">
    <source>
        <dbReference type="ARBA" id="ARBA00008069"/>
    </source>
</evidence>
<keyword evidence="7" id="KW-0496">Mitochondrion</keyword>
<comment type="similarity">
    <text evidence="1 7">Belongs to the amidase family. GatA subfamily.</text>
</comment>
<evidence type="ECO:0000256" key="4">
    <source>
        <dbReference type="ARBA" id="ARBA00022840"/>
    </source>
</evidence>
<organism evidence="10 11">
    <name type="scientific">Sparassis crispa</name>
    <dbReference type="NCBI Taxonomy" id="139825"/>
    <lineage>
        <taxon>Eukaryota</taxon>
        <taxon>Fungi</taxon>
        <taxon>Dikarya</taxon>
        <taxon>Basidiomycota</taxon>
        <taxon>Agaricomycotina</taxon>
        <taxon>Agaricomycetes</taxon>
        <taxon>Polyporales</taxon>
        <taxon>Sparassidaceae</taxon>
        <taxon>Sparassis</taxon>
    </lineage>
</organism>
<dbReference type="Gene3D" id="3.90.1300.10">
    <property type="entry name" value="Amidase signature (AS) domain"/>
    <property type="match status" value="1"/>
</dbReference>
<accession>A0A401GX06</accession>
<evidence type="ECO:0000313" key="10">
    <source>
        <dbReference type="EMBL" id="GBE86699.1"/>
    </source>
</evidence>
<dbReference type="InParanoid" id="A0A401GX06"/>
<dbReference type="GO" id="GO:0032543">
    <property type="term" value="P:mitochondrial translation"/>
    <property type="evidence" value="ECO:0007669"/>
    <property type="project" value="UniProtKB-UniRule"/>
</dbReference>
<sequence length="535" mass="57088">MNVGARCRSTRPGSLSFLRRSVRHSSWQSAVESKNVSVNALVYAAPAVSPSHDTTLPLHGFSLAVKDIICTKSMPTTCSSVMLRGFKPPFDATVVELLQDNGAVIVGKANCDEFAMGSLNIHSVHGPVINPYQPTHNSAPWADRERRSAGGSSGGSAAAVAAGMCDAALATDTGGSIRLPASYCGVAGHKPSYGLISRCIDMRSPIEFTAHFSRWGVVSFADSLDCVGVVAQKVRSIEKIHNVLSKYDPKDPTSAKPEVRERALQICQEYREQFDSGSSLSGLRIGIAKEYFPAELQPSVVNPIRRLLDALKSRGASLVPVSLPSTPYALSAYYVISSAEASSNMARYDGIEYGSFTELPPGADATKAANVYAHTRSRGFGKEVRKRMLLGTYALSADAFDNYFLQAQQVRNLIKSDYDRVFRVPNLLATPVNTNSASLDNDGVHVMIHPSAIRTAPPLPAETDVQSPLSPGDGLDTYVQDVLTVPASLAGLPALNISAGVGEDGWPVGVSVVGQWGCDQMVLDVGKICEESIPD</sequence>
<comment type="catalytic activity">
    <reaction evidence="6 7">
        <text>L-glutamyl-tRNA(Gln) + L-glutamine + ATP + H2O = L-glutaminyl-tRNA(Gln) + L-glutamate + ADP + phosphate + H(+)</text>
        <dbReference type="Rhea" id="RHEA:17521"/>
        <dbReference type="Rhea" id="RHEA-COMP:9681"/>
        <dbReference type="Rhea" id="RHEA-COMP:9684"/>
        <dbReference type="ChEBI" id="CHEBI:15377"/>
        <dbReference type="ChEBI" id="CHEBI:15378"/>
        <dbReference type="ChEBI" id="CHEBI:29985"/>
        <dbReference type="ChEBI" id="CHEBI:30616"/>
        <dbReference type="ChEBI" id="CHEBI:43474"/>
        <dbReference type="ChEBI" id="CHEBI:58359"/>
        <dbReference type="ChEBI" id="CHEBI:78520"/>
        <dbReference type="ChEBI" id="CHEBI:78521"/>
        <dbReference type="ChEBI" id="CHEBI:456216"/>
        <dbReference type="EC" id="6.3.5.7"/>
    </reaction>
</comment>
<keyword evidence="5 7" id="KW-0648">Protein biosynthesis</keyword>
<dbReference type="PANTHER" id="PTHR11895:SF7">
    <property type="entry name" value="GLUTAMYL-TRNA(GLN) AMIDOTRANSFERASE SUBUNIT A, MITOCHONDRIAL"/>
    <property type="match status" value="1"/>
</dbReference>
<keyword evidence="4 7" id="KW-0067">ATP-binding</keyword>
<proteinExistence type="inferred from homology"/>
<evidence type="ECO:0000256" key="8">
    <source>
        <dbReference type="SAM" id="MobiDB-lite"/>
    </source>
</evidence>
<dbReference type="InterPro" id="IPR020556">
    <property type="entry name" value="Amidase_CS"/>
</dbReference>
<dbReference type="STRING" id="139825.A0A401GX06"/>
<dbReference type="EMBL" id="BFAD01000009">
    <property type="protein sequence ID" value="GBE86699.1"/>
    <property type="molecule type" value="Genomic_DNA"/>
</dbReference>
<dbReference type="InterPro" id="IPR004412">
    <property type="entry name" value="GatA"/>
</dbReference>
<feature type="domain" description="Amidase" evidence="9">
    <location>
        <begin position="211"/>
        <end position="523"/>
    </location>
</feature>
<dbReference type="PANTHER" id="PTHR11895">
    <property type="entry name" value="TRANSAMIDASE"/>
    <property type="match status" value="1"/>
</dbReference>
<gene>
    <name evidence="10" type="ORF">SCP_0905790</name>
</gene>
<name>A0A401GX06_9APHY</name>
<dbReference type="Pfam" id="PF01425">
    <property type="entry name" value="Amidase"/>
    <property type="match status" value="2"/>
</dbReference>
<comment type="subunit">
    <text evidence="7">Subunit of the heterotrimeric GatCAB amidotransferase (AdT) complex, composed of A, B and C subunits.</text>
</comment>
<dbReference type="Proteomes" id="UP000287166">
    <property type="component" value="Unassembled WGS sequence"/>
</dbReference>
<comment type="caution">
    <text evidence="10">The sequence shown here is derived from an EMBL/GenBank/DDBJ whole genome shotgun (WGS) entry which is preliminary data.</text>
</comment>
<feature type="active site" description="Acyl-ester intermediate" evidence="7">
    <location>
        <position position="176"/>
    </location>
</feature>
<dbReference type="SUPFAM" id="SSF75304">
    <property type="entry name" value="Amidase signature (AS) enzymes"/>
    <property type="match status" value="1"/>
</dbReference>
<dbReference type="GO" id="GO:0050567">
    <property type="term" value="F:glutaminyl-tRNA synthase (glutamine-hydrolyzing) activity"/>
    <property type="evidence" value="ECO:0007669"/>
    <property type="project" value="UniProtKB-UniRule"/>
</dbReference>
<dbReference type="InterPro" id="IPR023631">
    <property type="entry name" value="Amidase_dom"/>
</dbReference>
<dbReference type="HAMAP" id="MF_00120">
    <property type="entry name" value="GatA"/>
    <property type="match status" value="1"/>
</dbReference>
<keyword evidence="11" id="KW-1185">Reference proteome</keyword>
<dbReference type="OrthoDB" id="421993at2759"/>
<feature type="active site" description="Charge relay system" evidence="7">
    <location>
        <position position="66"/>
    </location>
</feature>
<dbReference type="GO" id="GO:0016740">
    <property type="term" value="F:transferase activity"/>
    <property type="evidence" value="ECO:0007669"/>
    <property type="project" value="UniProtKB-KW"/>
</dbReference>
<dbReference type="PROSITE" id="PS00571">
    <property type="entry name" value="AMIDASES"/>
    <property type="match status" value="1"/>
</dbReference>
<dbReference type="GeneID" id="38783616"/>
<dbReference type="InterPro" id="IPR000120">
    <property type="entry name" value="Amidase"/>
</dbReference>
<dbReference type="RefSeq" id="XP_027617612.1">
    <property type="nucleotide sequence ID" value="XM_027761811.1"/>
</dbReference>
<feature type="active site" description="Charge relay system" evidence="7">
    <location>
        <position position="152"/>
    </location>
</feature>
<evidence type="ECO:0000256" key="5">
    <source>
        <dbReference type="ARBA" id="ARBA00022917"/>
    </source>
</evidence>
<evidence type="ECO:0000256" key="6">
    <source>
        <dbReference type="ARBA" id="ARBA00047407"/>
    </source>
</evidence>
<dbReference type="FunCoup" id="A0A401GX06">
    <property type="interactions" value="185"/>
</dbReference>
<evidence type="ECO:0000259" key="9">
    <source>
        <dbReference type="Pfam" id="PF01425"/>
    </source>
</evidence>
<dbReference type="GO" id="GO:0005524">
    <property type="term" value="F:ATP binding"/>
    <property type="evidence" value="ECO:0007669"/>
    <property type="project" value="UniProtKB-KW"/>
</dbReference>
<dbReference type="AlphaFoldDB" id="A0A401GX06"/>
<feature type="domain" description="Amidase" evidence="9">
    <location>
        <begin position="52"/>
        <end position="198"/>
    </location>
</feature>
<dbReference type="InterPro" id="IPR036928">
    <property type="entry name" value="AS_sf"/>
</dbReference>
<comment type="function">
    <text evidence="7">Allows the formation of correctly charged Gln-tRNA(Gln) through the transamidation of misacylated Glu-tRNA(Gln) in the mitochondria. The reaction takes place in the presence of glutamine and ATP through an activated gamma-phospho-Glu-tRNA(Gln).</text>
</comment>
<dbReference type="GO" id="GO:0030956">
    <property type="term" value="C:glutamyl-tRNA(Gln) amidotransferase complex"/>
    <property type="evidence" value="ECO:0007669"/>
    <property type="project" value="UniProtKB-UniRule"/>
</dbReference>
<evidence type="ECO:0000313" key="11">
    <source>
        <dbReference type="Proteomes" id="UP000287166"/>
    </source>
</evidence>
<keyword evidence="2 7" id="KW-0436">Ligase</keyword>
<evidence type="ECO:0000256" key="3">
    <source>
        <dbReference type="ARBA" id="ARBA00022741"/>
    </source>
</evidence>
<dbReference type="GO" id="GO:0070681">
    <property type="term" value="P:glutaminyl-tRNAGln biosynthesis via transamidation"/>
    <property type="evidence" value="ECO:0007669"/>
    <property type="project" value="UniProtKB-UniRule"/>
</dbReference>
<evidence type="ECO:0000256" key="2">
    <source>
        <dbReference type="ARBA" id="ARBA00022598"/>
    </source>
</evidence>
<dbReference type="EC" id="6.3.5.7" evidence="7"/>
<evidence type="ECO:0000256" key="7">
    <source>
        <dbReference type="HAMAP-Rule" id="MF_03150"/>
    </source>
</evidence>
<dbReference type="GO" id="GO:0005739">
    <property type="term" value="C:mitochondrion"/>
    <property type="evidence" value="ECO:0007669"/>
    <property type="project" value="UniProtKB-SubCell"/>
</dbReference>
<reference evidence="10 11" key="1">
    <citation type="journal article" date="2018" name="Sci. Rep.">
        <title>Genome sequence of the cauliflower mushroom Sparassis crispa (Hanabiratake) and its association with beneficial usage.</title>
        <authorList>
            <person name="Kiyama R."/>
            <person name="Furutani Y."/>
            <person name="Kawaguchi K."/>
            <person name="Nakanishi T."/>
        </authorList>
    </citation>
    <scope>NUCLEOTIDE SEQUENCE [LARGE SCALE GENOMIC DNA]</scope>
</reference>
<keyword evidence="10" id="KW-0808">Transferase</keyword>
<protein>
    <recommendedName>
        <fullName evidence="7">Glutamyl-tRNA(Gln) amidotransferase subunit A, mitochondrial</fullName>
        <shortName evidence="7">Glu-AdT subunit A</shortName>
        <ecNumber evidence="7">6.3.5.7</ecNumber>
    </recommendedName>
</protein>
<feature type="region of interest" description="Disordered" evidence="8">
    <location>
        <begin position="135"/>
        <end position="154"/>
    </location>
</feature>